<dbReference type="InterPro" id="IPR004843">
    <property type="entry name" value="Calcineurin-like_PHP"/>
</dbReference>
<accession>A0ABP8KZ70</accession>
<keyword evidence="3" id="KW-0472">Membrane</keyword>
<protein>
    <submittedName>
        <fullName evidence="6">Bifunctional UDP-sugar hydrolase/5'-nucleotidase</fullName>
    </submittedName>
</protein>
<organism evidence="6 7">
    <name type="scientific">Georgenia halophila</name>
    <dbReference type="NCBI Taxonomy" id="620889"/>
    <lineage>
        <taxon>Bacteria</taxon>
        <taxon>Bacillati</taxon>
        <taxon>Actinomycetota</taxon>
        <taxon>Actinomycetes</taxon>
        <taxon>Micrococcales</taxon>
        <taxon>Bogoriellaceae</taxon>
        <taxon>Georgenia</taxon>
    </lineage>
</organism>
<dbReference type="InterPro" id="IPR029052">
    <property type="entry name" value="Metallo-depent_PP-like"/>
</dbReference>
<dbReference type="Pfam" id="PF02872">
    <property type="entry name" value="5_nucleotid_C"/>
    <property type="match status" value="1"/>
</dbReference>
<feature type="transmembrane region" description="Helical" evidence="3">
    <location>
        <begin position="687"/>
        <end position="706"/>
    </location>
</feature>
<dbReference type="Proteomes" id="UP001500622">
    <property type="component" value="Unassembled WGS sequence"/>
</dbReference>
<name>A0ABP8KZ70_9MICO</name>
<sequence length="715" mass="73879">MRSARARRRAAPVRPAATLGALSLCAVGLTALPAAADTVTTTPMSVEADGSVSVDVLAVTDLHGHIETTTDEDDGTIEEPGAALLAGAVNSFRDANEDTVFVSVGDNIGGSAYVSGVQDDVPTIEILNEMDLFTSAAGNHEFDQGYDDLAGRVSDLAEFSHLAANAGGTPLAEYGADDDLSPYDVWTSPNGVDVGFVGAVTTEMPSLVNPKGIAGINWEDEAPSINRAADALSDGDPDNGEADVVIALAHAEPTRVAAGLNANVDALVGGHTHTTVDDTITGIEGNPVVTIQPGYFGSHLAHLAFTYDPADDSVEFGDAGNIDLAAGGYDPDPEVAALVEAAVAQADIAGQAVIGEASEDLLRGAGGENRGVESTIGNFLGDVALWSANQISGADIGVMNSGGVRNDFSAGEVTYKEAYDVQPFGNTIATVDLTGGQLIQVLEEQWQPEGADRPLLRLGLSSNVTYYYDPSAQAGSHITQVLVDGEPIDPDATYTVAGNNFLLAGGDNFTTFTEGVNYLDTGTTDLQFLVDYFAEVEAGAGAVAPEYTQRSIGVSFVSDPTATSGGEEVVIELASLSFTNDEPKPEAVTVLMDGTQIGEFPIDNSVVPDLDDTGRATISFTMPDLEAYEVGDAVTFELVFGANEDSMQTVPLELEVLDDGGLTPGQGPTTDDGSLETLPETGAGTTMLGAVSAALVLLGILTMVSARRRPAERTS</sequence>
<dbReference type="GO" id="GO:0016787">
    <property type="term" value="F:hydrolase activity"/>
    <property type="evidence" value="ECO:0007669"/>
    <property type="project" value="UniProtKB-KW"/>
</dbReference>
<evidence type="ECO:0000256" key="1">
    <source>
        <dbReference type="ARBA" id="ARBA00022729"/>
    </source>
</evidence>
<gene>
    <name evidence="6" type="ORF">GCM10023169_09220</name>
</gene>
<dbReference type="Gene3D" id="3.90.780.10">
    <property type="entry name" value="5'-Nucleotidase, C-terminal domain"/>
    <property type="match status" value="1"/>
</dbReference>
<keyword evidence="2 6" id="KW-0378">Hydrolase</keyword>
<evidence type="ECO:0000256" key="3">
    <source>
        <dbReference type="SAM" id="Phobius"/>
    </source>
</evidence>
<keyword evidence="1 2" id="KW-0732">Signal</keyword>
<dbReference type="PANTHER" id="PTHR11575">
    <property type="entry name" value="5'-NUCLEOTIDASE-RELATED"/>
    <property type="match status" value="1"/>
</dbReference>
<dbReference type="SUPFAM" id="SSF55816">
    <property type="entry name" value="5'-nucleotidase (syn. UDP-sugar hydrolase), C-terminal domain"/>
    <property type="match status" value="1"/>
</dbReference>
<evidence type="ECO:0000313" key="6">
    <source>
        <dbReference type="EMBL" id="GAA4418994.1"/>
    </source>
</evidence>
<dbReference type="SUPFAM" id="SSF56300">
    <property type="entry name" value="Metallo-dependent phosphatases"/>
    <property type="match status" value="1"/>
</dbReference>
<dbReference type="Gene3D" id="3.60.21.10">
    <property type="match status" value="1"/>
</dbReference>
<reference evidence="7" key="1">
    <citation type="journal article" date="2019" name="Int. J. Syst. Evol. Microbiol.">
        <title>The Global Catalogue of Microorganisms (GCM) 10K type strain sequencing project: providing services to taxonomists for standard genome sequencing and annotation.</title>
        <authorList>
            <consortium name="The Broad Institute Genomics Platform"/>
            <consortium name="The Broad Institute Genome Sequencing Center for Infectious Disease"/>
            <person name="Wu L."/>
            <person name="Ma J."/>
        </authorList>
    </citation>
    <scope>NUCLEOTIDE SEQUENCE [LARGE SCALE GENOMIC DNA]</scope>
    <source>
        <strain evidence="7">JCM 17810</strain>
    </source>
</reference>
<evidence type="ECO:0000259" key="5">
    <source>
        <dbReference type="Pfam" id="PF02872"/>
    </source>
</evidence>
<feature type="chain" id="PRO_5044968380" evidence="2">
    <location>
        <begin position="37"/>
        <end position="715"/>
    </location>
</feature>
<keyword evidence="3" id="KW-1133">Transmembrane helix</keyword>
<dbReference type="EMBL" id="BAABGN010000002">
    <property type="protein sequence ID" value="GAA4418994.1"/>
    <property type="molecule type" value="Genomic_DNA"/>
</dbReference>
<evidence type="ECO:0000313" key="7">
    <source>
        <dbReference type="Proteomes" id="UP001500622"/>
    </source>
</evidence>
<feature type="domain" description="Calcineurin-like phosphoesterase" evidence="4">
    <location>
        <begin position="56"/>
        <end position="274"/>
    </location>
</feature>
<evidence type="ECO:0000256" key="2">
    <source>
        <dbReference type="RuleBase" id="RU362119"/>
    </source>
</evidence>
<comment type="similarity">
    <text evidence="2">Belongs to the 5'-nucleotidase family.</text>
</comment>
<dbReference type="InterPro" id="IPR008334">
    <property type="entry name" value="5'-Nucleotdase_C"/>
</dbReference>
<dbReference type="PANTHER" id="PTHR11575:SF24">
    <property type="entry name" value="5'-NUCLEOTIDASE"/>
    <property type="match status" value="1"/>
</dbReference>
<comment type="caution">
    <text evidence="6">The sequence shown here is derived from an EMBL/GenBank/DDBJ whole genome shotgun (WGS) entry which is preliminary data.</text>
</comment>
<evidence type="ECO:0000259" key="4">
    <source>
        <dbReference type="Pfam" id="PF00149"/>
    </source>
</evidence>
<dbReference type="InterPro" id="IPR006179">
    <property type="entry name" value="5_nucleotidase/apyrase"/>
</dbReference>
<dbReference type="InterPro" id="IPR036907">
    <property type="entry name" value="5'-Nucleotdase_C_sf"/>
</dbReference>
<dbReference type="RefSeq" id="WP_345215296.1">
    <property type="nucleotide sequence ID" value="NZ_BAABGN010000002.1"/>
</dbReference>
<feature type="domain" description="5'-Nucleotidase C-terminal" evidence="5">
    <location>
        <begin position="353"/>
        <end position="514"/>
    </location>
</feature>
<keyword evidence="2" id="KW-0547">Nucleotide-binding</keyword>
<keyword evidence="3" id="KW-0812">Transmembrane</keyword>
<dbReference type="PRINTS" id="PR01607">
    <property type="entry name" value="APYRASEFAMLY"/>
</dbReference>
<feature type="signal peptide" evidence="2">
    <location>
        <begin position="1"/>
        <end position="36"/>
    </location>
</feature>
<proteinExistence type="inferred from homology"/>
<keyword evidence="7" id="KW-1185">Reference proteome</keyword>
<dbReference type="Pfam" id="PF00149">
    <property type="entry name" value="Metallophos"/>
    <property type="match status" value="1"/>
</dbReference>